<dbReference type="AlphaFoldDB" id="A0A6M3JBZ2"/>
<name>A0A6M3JBZ2_9ZZZZ</name>
<evidence type="ECO:0000313" key="1">
    <source>
        <dbReference type="EMBL" id="QJA66878.1"/>
    </source>
</evidence>
<reference evidence="1" key="1">
    <citation type="submission" date="2020-03" db="EMBL/GenBank/DDBJ databases">
        <title>The deep terrestrial virosphere.</title>
        <authorList>
            <person name="Holmfeldt K."/>
            <person name="Nilsson E."/>
            <person name="Simone D."/>
            <person name="Lopez-Fernandez M."/>
            <person name="Wu X."/>
            <person name="de Brujin I."/>
            <person name="Lundin D."/>
            <person name="Andersson A."/>
            <person name="Bertilsson S."/>
            <person name="Dopson M."/>
        </authorList>
    </citation>
    <scope>NUCLEOTIDE SEQUENCE</scope>
    <source>
        <strain evidence="2">MM415A03021</strain>
        <strain evidence="1">MM415B00319</strain>
    </source>
</reference>
<dbReference type="EMBL" id="MT141563">
    <property type="protein sequence ID" value="QJA66878.1"/>
    <property type="molecule type" value="Genomic_DNA"/>
</dbReference>
<organism evidence="1">
    <name type="scientific">viral metagenome</name>
    <dbReference type="NCBI Taxonomy" id="1070528"/>
    <lineage>
        <taxon>unclassified sequences</taxon>
        <taxon>metagenomes</taxon>
        <taxon>organismal metagenomes</taxon>
    </lineage>
</organism>
<gene>
    <name evidence="2" type="ORF">MM415A03021_0002</name>
    <name evidence="1" type="ORF">MM415B00319_0008</name>
</gene>
<sequence>MEIPFQTVYYMKQEYKGGFVIVYEKIQGRYLTPDIEKFTNELISHGQPAVIKMIRAKYGLDLAKAKKYVDILRGVEQKGFFMEGVIFSYPFIVKSI</sequence>
<proteinExistence type="predicted"/>
<accession>A0A6M3JBZ2</accession>
<dbReference type="EMBL" id="MT141904">
    <property type="protein sequence ID" value="QJA71838.1"/>
    <property type="molecule type" value="Genomic_DNA"/>
</dbReference>
<protein>
    <submittedName>
        <fullName evidence="1">Uncharacterized protein</fullName>
    </submittedName>
</protein>
<evidence type="ECO:0000313" key="2">
    <source>
        <dbReference type="EMBL" id="QJA71838.1"/>
    </source>
</evidence>